<dbReference type="GO" id="GO:0006779">
    <property type="term" value="P:porphyrin-containing compound biosynthetic process"/>
    <property type="evidence" value="ECO:0007669"/>
    <property type="project" value="InterPro"/>
</dbReference>
<sequence length="109" mass="12080">HSDGNIEEIIPELIEIGVDVLNPVQPEAMDPVKLKKTYGNDLSFWGTMGGQTTIPFGTPEQVKQEVRERVETVGRGGGLLIAPGHMLQPEVPWENIVAFFEAVEEYGKY</sequence>
<name>X1DHA4_9ZZZZ</name>
<evidence type="ECO:0000313" key="2">
    <source>
        <dbReference type="EMBL" id="GAH20261.1"/>
    </source>
</evidence>
<feature type="non-terminal residue" evidence="2">
    <location>
        <position position="1"/>
    </location>
</feature>
<dbReference type="AlphaFoldDB" id="X1DHA4"/>
<organism evidence="2">
    <name type="scientific">marine sediment metagenome</name>
    <dbReference type="NCBI Taxonomy" id="412755"/>
    <lineage>
        <taxon>unclassified sequences</taxon>
        <taxon>metagenomes</taxon>
        <taxon>ecological metagenomes</taxon>
    </lineage>
</organism>
<protein>
    <recommendedName>
        <fullName evidence="1">Uroporphyrinogen decarboxylase (URO-D) domain-containing protein</fullName>
    </recommendedName>
</protein>
<dbReference type="GO" id="GO:0004853">
    <property type="term" value="F:uroporphyrinogen decarboxylase activity"/>
    <property type="evidence" value="ECO:0007669"/>
    <property type="project" value="InterPro"/>
</dbReference>
<gene>
    <name evidence="2" type="ORF">S03H2_04388</name>
</gene>
<dbReference type="SUPFAM" id="SSF51726">
    <property type="entry name" value="UROD/MetE-like"/>
    <property type="match status" value="1"/>
</dbReference>
<proteinExistence type="predicted"/>
<dbReference type="InterPro" id="IPR000257">
    <property type="entry name" value="Uroporphyrinogen_deCOase"/>
</dbReference>
<dbReference type="InterPro" id="IPR038071">
    <property type="entry name" value="UROD/MetE-like_sf"/>
</dbReference>
<accession>X1DHA4</accession>
<dbReference type="Gene3D" id="3.20.20.210">
    <property type="match status" value="1"/>
</dbReference>
<reference evidence="2" key="1">
    <citation type="journal article" date="2014" name="Front. Microbiol.">
        <title>High frequency of phylogenetically diverse reductive dehalogenase-homologous genes in deep subseafloor sedimentary metagenomes.</title>
        <authorList>
            <person name="Kawai M."/>
            <person name="Futagami T."/>
            <person name="Toyoda A."/>
            <person name="Takaki Y."/>
            <person name="Nishi S."/>
            <person name="Hori S."/>
            <person name="Arai W."/>
            <person name="Tsubouchi T."/>
            <person name="Morono Y."/>
            <person name="Uchiyama I."/>
            <person name="Ito T."/>
            <person name="Fujiyama A."/>
            <person name="Inagaki F."/>
            <person name="Takami H."/>
        </authorList>
    </citation>
    <scope>NUCLEOTIDE SEQUENCE</scope>
    <source>
        <strain evidence="2">Expedition CK06-06</strain>
    </source>
</reference>
<dbReference type="Pfam" id="PF01208">
    <property type="entry name" value="URO-D"/>
    <property type="match status" value="1"/>
</dbReference>
<evidence type="ECO:0000259" key="1">
    <source>
        <dbReference type="Pfam" id="PF01208"/>
    </source>
</evidence>
<feature type="domain" description="Uroporphyrinogen decarboxylase (URO-D)" evidence="1">
    <location>
        <begin position="1"/>
        <end position="106"/>
    </location>
</feature>
<comment type="caution">
    <text evidence="2">The sequence shown here is derived from an EMBL/GenBank/DDBJ whole genome shotgun (WGS) entry which is preliminary data.</text>
</comment>
<dbReference type="EMBL" id="BARU01001732">
    <property type="protein sequence ID" value="GAH20261.1"/>
    <property type="molecule type" value="Genomic_DNA"/>
</dbReference>